<feature type="signal peptide" evidence="2">
    <location>
        <begin position="1"/>
        <end position="20"/>
    </location>
</feature>
<sequence>MDVLKLYFNIILLVIVQVTAVIGGECCLSYVALDGIHSGSFWCPNVCCYLKREKPSNNTAHPLIDFRSRECCDDPDLQVYSYERDVSCAELFYQDWYYDTLQCYNIRINLGVVIVIKKNDHEHGPFIHFYNCLMVGFKVAIFSLMALVFINFLYQMIIPKPFTTTLELEKTGRMHCSPPIKGLVRKPFHVWRLPQTKYEEIHAVSDV</sequence>
<keyword evidence="1" id="KW-1133">Transmembrane helix</keyword>
<gene>
    <name evidence="3" type="ORF">MAR_022715</name>
</gene>
<evidence type="ECO:0000256" key="2">
    <source>
        <dbReference type="SAM" id="SignalP"/>
    </source>
</evidence>
<feature type="transmembrane region" description="Helical" evidence="1">
    <location>
        <begin position="7"/>
        <end position="32"/>
    </location>
</feature>
<dbReference type="Proteomes" id="UP001164746">
    <property type="component" value="Chromosome 3"/>
</dbReference>
<keyword evidence="1" id="KW-0812">Transmembrane</keyword>
<keyword evidence="4" id="KW-1185">Reference proteome</keyword>
<evidence type="ECO:0000313" key="3">
    <source>
        <dbReference type="EMBL" id="WAQ98342.1"/>
    </source>
</evidence>
<protein>
    <submittedName>
        <fullName evidence="3">Uncharacterized protein</fullName>
    </submittedName>
</protein>
<name>A0ABY7DNP5_MYAAR</name>
<reference evidence="3" key="1">
    <citation type="submission" date="2022-11" db="EMBL/GenBank/DDBJ databases">
        <title>Centuries of genome instability and evolution in soft-shell clam transmissible cancer (bioRxiv).</title>
        <authorList>
            <person name="Hart S.F.M."/>
            <person name="Yonemitsu M.A."/>
            <person name="Giersch R.M."/>
            <person name="Beal B.F."/>
            <person name="Arriagada G."/>
            <person name="Davis B.W."/>
            <person name="Ostrander E.A."/>
            <person name="Goff S.P."/>
            <person name="Metzger M.J."/>
        </authorList>
    </citation>
    <scope>NUCLEOTIDE SEQUENCE</scope>
    <source>
        <strain evidence="3">MELC-2E11</strain>
        <tissue evidence="3">Siphon/mantle</tissue>
    </source>
</reference>
<accession>A0ABY7DNP5</accession>
<keyword evidence="2" id="KW-0732">Signal</keyword>
<proteinExistence type="predicted"/>
<dbReference type="EMBL" id="CP111014">
    <property type="protein sequence ID" value="WAQ98342.1"/>
    <property type="molecule type" value="Genomic_DNA"/>
</dbReference>
<feature type="chain" id="PRO_5045740379" evidence="2">
    <location>
        <begin position="21"/>
        <end position="207"/>
    </location>
</feature>
<evidence type="ECO:0000256" key="1">
    <source>
        <dbReference type="SAM" id="Phobius"/>
    </source>
</evidence>
<keyword evidence="1" id="KW-0472">Membrane</keyword>
<organism evidence="3 4">
    <name type="scientific">Mya arenaria</name>
    <name type="common">Soft-shell clam</name>
    <dbReference type="NCBI Taxonomy" id="6604"/>
    <lineage>
        <taxon>Eukaryota</taxon>
        <taxon>Metazoa</taxon>
        <taxon>Spiralia</taxon>
        <taxon>Lophotrochozoa</taxon>
        <taxon>Mollusca</taxon>
        <taxon>Bivalvia</taxon>
        <taxon>Autobranchia</taxon>
        <taxon>Heteroconchia</taxon>
        <taxon>Euheterodonta</taxon>
        <taxon>Imparidentia</taxon>
        <taxon>Neoheterodontei</taxon>
        <taxon>Myida</taxon>
        <taxon>Myoidea</taxon>
        <taxon>Myidae</taxon>
        <taxon>Mya</taxon>
    </lineage>
</organism>
<feature type="transmembrane region" description="Helical" evidence="1">
    <location>
        <begin position="127"/>
        <end position="154"/>
    </location>
</feature>
<evidence type="ECO:0000313" key="4">
    <source>
        <dbReference type="Proteomes" id="UP001164746"/>
    </source>
</evidence>